<feature type="compositionally biased region" description="Polar residues" evidence="2">
    <location>
        <begin position="20"/>
        <end position="35"/>
    </location>
</feature>
<feature type="compositionally biased region" description="Low complexity" evidence="2">
    <location>
        <begin position="37"/>
        <end position="53"/>
    </location>
</feature>
<feature type="region of interest" description="Disordered" evidence="2">
    <location>
        <begin position="1"/>
        <end position="110"/>
    </location>
</feature>
<feature type="compositionally biased region" description="Polar residues" evidence="2">
    <location>
        <begin position="58"/>
        <end position="74"/>
    </location>
</feature>
<dbReference type="EMBL" id="CANHGI010000006">
    <property type="protein sequence ID" value="CAI5456081.1"/>
    <property type="molecule type" value="Genomic_DNA"/>
</dbReference>
<feature type="region of interest" description="Disordered" evidence="2">
    <location>
        <begin position="330"/>
        <end position="375"/>
    </location>
</feature>
<gene>
    <name evidence="3" type="ORF">CAMP_LOCUS18718</name>
</gene>
<dbReference type="PANTHER" id="PTHR22227:SF6">
    <property type="entry name" value="FAMILY WITH SEQUENCE SIMILARITY 122B ISOFORM X1"/>
    <property type="match status" value="1"/>
</dbReference>
<reference evidence="3" key="1">
    <citation type="submission" date="2022-11" db="EMBL/GenBank/DDBJ databases">
        <authorList>
            <person name="Kikuchi T."/>
        </authorList>
    </citation>
    <scope>NUCLEOTIDE SEQUENCE</scope>
    <source>
        <strain evidence="3">PS1010</strain>
    </source>
</reference>
<comment type="similarity">
    <text evidence="1">Belongs to the FAM122 family.</text>
</comment>
<feature type="region of interest" description="Disordered" evidence="2">
    <location>
        <begin position="234"/>
        <end position="253"/>
    </location>
</feature>
<evidence type="ECO:0000256" key="1">
    <source>
        <dbReference type="ARBA" id="ARBA00006725"/>
    </source>
</evidence>
<evidence type="ECO:0000256" key="2">
    <source>
        <dbReference type="SAM" id="MobiDB-lite"/>
    </source>
</evidence>
<dbReference type="GO" id="GO:0004865">
    <property type="term" value="F:protein serine/threonine phosphatase inhibitor activity"/>
    <property type="evidence" value="ECO:0007669"/>
    <property type="project" value="InterPro"/>
</dbReference>
<dbReference type="PANTHER" id="PTHR22227">
    <property type="entry name" value="FAMILY WITH SEQUENCE SIMILARITY 122B ISOFORM X1"/>
    <property type="match status" value="1"/>
</dbReference>
<accession>A0A9P1J0W4</accession>
<dbReference type="AlphaFoldDB" id="A0A9P1J0W4"/>
<evidence type="ECO:0000313" key="4">
    <source>
        <dbReference type="Proteomes" id="UP001152747"/>
    </source>
</evidence>
<feature type="compositionally biased region" description="Low complexity" evidence="2">
    <location>
        <begin position="236"/>
        <end position="249"/>
    </location>
</feature>
<proteinExistence type="inferred from homology"/>
<protein>
    <submittedName>
        <fullName evidence="3">Uncharacterized protein</fullName>
    </submittedName>
</protein>
<keyword evidence="4" id="KW-1185">Reference proteome</keyword>
<dbReference type="Proteomes" id="UP001152747">
    <property type="component" value="Unassembled WGS sequence"/>
</dbReference>
<name>A0A9P1J0W4_9PELO</name>
<comment type="caution">
    <text evidence="3">The sequence shown here is derived from an EMBL/GenBank/DDBJ whole genome shotgun (WGS) entry which is preliminary data.</text>
</comment>
<evidence type="ECO:0000313" key="3">
    <source>
        <dbReference type="EMBL" id="CAI5456081.1"/>
    </source>
</evidence>
<organism evidence="3 4">
    <name type="scientific">Caenorhabditis angaria</name>
    <dbReference type="NCBI Taxonomy" id="860376"/>
    <lineage>
        <taxon>Eukaryota</taxon>
        <taxon>Metazoa</taxon>
        <taxon>Ecdysozoa</taxon>
        <taxon>Nematoda</taxon>
        <taxon>Chromadorea</taxon>
        <taxon>Rhabditida</taxon>
        <taxon>Rhabditina</taxon>
        <taxon>Rhabditomorpha</taxon>
        <taxon>Rhabditoidea</taxon>
        <taxon>Rhabditidae</taxon>
        <taxon>Peloderinae</taxon>
        <taxon>Caenorhabditis</taxon>
    </lineage>
</organism>
<sequence>MSNEPESSGERDDIPIAPSPATSVSSLFSEQSEIRNSPFLSQSSPLSTSSVFQRPDFLSTNIPDSETSSRSSLDGMNLRDSTSEKIEKFRMRHNKRSPSQSPSDGEEEVDVVRKISTPISEEKFVGRGIDAPRGRIANIRRESNCSVDSEVAHERLVKVSQQVSTGFDDISIEPLPSVADYRRRTASFSTTLGEPISVVTNVFIPHSCSPSPTRLPDAFKQCYSPSTQQVIRPHISYSPSPKQSPSQSPTRHHKKFVRSVSPILLNNRSTLKRKLTAKEVEMDPKRALIHRNNTSPLVNNDRFPYPSSVHSNESASGFASPSVPHSPCAIDFNRSLSGPSGDCDSDDNNSFNKEEKMDVTPTVSVTNTPKKPDVDMNNAKELIEASMAAPLPENDDF</sequence>
<dbReference type="InterPro" id="IPR026716">
    <property type="entry name" value="PBIR1/2/3"/>
</dbReference>
<dbReference type="OrthoDB" id="10036177at2759"/>